<feature type="transmembrane region" description="Helical" evidence="1">
    <location>
        <begin position="48"/>
        <end position="66"/>
    </location>
</feature>
<keyword evidence="2" id="KW-0436">Ligase</keyword>
<keyword evidence="1" id="KW-1133">Transmembrane helix</keyword>
<dbReference type="RefSeq" id="WP_341602177.1">
    <property type="nucleotide sequence ID" value="NZ_JBAKAW010000006.1"/>
</dbReference>
<feature type="transmembrane region" description="Helical" evidence="1">
    <location>
        <begin position="115"/>
        <end position="138"/>
    </location>
</feature>
<feature type="transmembrane region" description="Helical" evidence="1">
    <location>
        <begin position="86"/>
        <end position="103"/>
    </location>
</feature>
<reference evidence="2 3" key="1">
    <citation type="submission" date="2024-02" db="EMBL/GenBank/DDBJ databases">
        <title>Bacteria isolated from the canopy kelp, Nereocystis luetkeana.</title>
        <authorList>
            <person name="Pfister C.A."/>
            <person name="Younker I.T."/>
            <person name="Light S.H."/>
        </authorList>
    </citation>
    <scope>NUCLEOTIDE SEQUENCE [LARGE SCALE GENOMIC DNA]</scope>
    <source>
        <strain evidence="2 3">TI.1.03</strain>
    </source>
</reference>
<keyword evidence="1" id="KW-0472">Membrane</keyword>
<feature type="transmembrane region" description="Helical" evidence="1">
    <location>
        <begin position="226"/>
        <end position="245"/>
    </location>
</feature>
<organism evidence="2 3">
    <name type="scientific">Pseudoalteromonas issachenkonii</name>
    <dbReference type="NCBI Taxonomy" id="152297"/>
    <lineage>
        <taxon>Bacteria</taxon>
        <taxon>Pseudomonadati</taxon>
        <taxon>Pseudomonadota</taxon>
        <taxon>Gammaproteobacteria</taxon>
        <taxon>Alteromonadales</taxon>
        <taxon>Pseudoalteromonadaceae</taxon>
        <taxon>Pseudoalteromonas</taxon>
    </lineage>
</organism>
<feature type="transmembrane region" description="Helical" evidence="1">
    <location>
        <begin position="354"/>
        <end position="370"/>
    </location>
</feature>
<accession>A0ABU9GZ77</accession>
<feature type="transmembrane region" description="Helical" evidence="1">
    <location>
        <begin position="150"/>
        <end position="174"/>
    </location>
</feature>
<dbReference type="Proteomes" id="UP001371391">
    <property type="component" value="Unassembled WGS sequence"/>
</dbReference>
<proteinExistence type="predicted"/>
<keyword evidence="3" id="KW-1185">Reference proteome</keyword>
<feature type="transmembrane region" description="Helical" evidence="1">
    <location>
        <begin position="322"/>
        <end position="342"/>
    </location>
</feature>
<dbReference type="GO" id="GO:0016874">
    <property type="term" value="F:ligase activity"/>
    <property type="evidence" value="ECO:0007669"/>
    <property type="project" value="UniProtKB-KW"/>
</dbReference>
<evidence type="ECO:0000313" key="3">
    <source>
        <dbReference type="Proteomes" id="UP001371391"/>
    </source>
</evidence>
<feature type="transmembrane region" description="Helical" evidence="1">
    <location>
        <begin position="257"/>
        <end position="274"/>
    </location>
</feature>
<gene>
    <name evidence="2" type="ORF">V6257_07490</name>
</gene>
<comment type="caution">
    <text evidence="2">The sequence shown here is derived from an EMBL/GenBank/DDBJ whole genome shotgun (WGS) entry which is preliminary data.</text>
</comment>
<feature type="transmembrane region" description="Helical" evidence="1">
    <location>
        <begin position="181"/>
        <end position="214"/>
    </location>
</feature>
<dbReference type="EMBL" id="JBAKAW010000006">
    <property type="protein sequence ID" value="MEL0654865.1"/>
    <property type="molecule type" value="Genomic_DNA"/>
</dbReference>
<name>A0ABU9GZ77_9GAMM</name>
<evidence type="ECO:0000313" key="2">
    <source>
        <dbReference type="EMBL" id="MEL0654865.1"/>
    </source>
</evidence>
<sequence length="403" mass="45377">MMSLYLLADIASGFAVLHLGIDLKISLLYKLPLTLLIFALVFNLNPKYFLALCCTLALLLLGPLIQLASKADVLFFIADFSNAYKMLMPVSIFIYFGLLAMKWKEFTTIWLERILFSNFIILCLNLFLGAAGLGRASYTLRDGETAGSNGFIYAANELGATLVVLFSFTLHWCWNHRPRLYFILSIFTVLCGLLVATKTAMLAAIMLIFLIPLANERERFFSFTKLKAIIFFPIVAITSVIAYLIKDLLEVLGLYERFLWVLTQNGVLGLIWSGRDAYSQDLLTVYIDYLNFWQQLTGVGTAGVAQYLPVKYSAEVDAVDTILFFGFSGLLICLTFYLFTFFKAMKQFTDRDSNYSPCVFIGSLILLFLAQLSGHVWMSGTLGIAFGGFLSLLWVDKNPRRQT</sequence>
<feature type="transmembrane region" description="Helical" evidence="1">
    <location>
        <begin position="23"/>
        <end position="41"/>
    </location>
</feature>
<keyword evidence="1" id="KW-0812">Transmembrane</keyword>
<protein>
    <submittedName>
        <fullName evidence="2">O-antigen ligase family protein</fullName>
    </submittedName>
</protein>
<feature type="transmembrane region" description="Helical" evidence="1">
    <location>
        <begin position="376"/>
        <end position="395"/>
    </location>
</feature>
<evidence type="ECO:0000256" key="1">
    <source>
        <dbReference type="SAM" id="Phobius"/>
    </source>
</evidence>